<keyword evidence="5" id="KW-0472">Membrane</keyword>
<feature type="compositionally biased region" description="Low complexity" evidence="4">
    <location>
        <begin position="18"/>
        <end position="41"/>
    </location>
</feature>
<dbReference type="EMBL" id="JH717897">
    <property type="protein sequence ID" value="EWZ46331.1"/>
    <property type="molecule type" value="Genomic_DNA"/>
</dbReference>
<dbReference type="Pfam" id="PF07690">
    <property type="entry name" value="MFS_1"/>
    <property type="match status" value="1"/>
</dbReference>
<dbReference type="PANTHER" id="PTHR11360">
    <property type="entry name" value="MONOCARBOXYLATE TRANSPORTER"/>
    <property type="match status" value="1"/>
</dbReference>
<dbReference type="PROSITE" id="PS50850">
    <property type="entry name" value="MFS"/>
    <property type="match status" value="1"/>
</dbReference>
<reference evidence="7" key="2">
    <citation type="submission" date="2012-06" db="EMBL/GenBank/DDBJ databases">
        <title>Annotation of the Genome Sequence of Fusarium oxysporum Fo47.</title>
        <authorList>
            <consortium name="The Broad Institute Genomics Platform"/>
            <person name="Ma L.-J."/>
            <person name="Corby-Kistler H."/>
            <person name="Broz K."/>
            <person name="Gale L.R."/>
            <person name="Jonkers W."/>
            <person name="O'Donnell K."/>
            <person name="Ploetz R."/>
            <person name="Steinberg C."/>
            <person name="Schwartz D.C."/>
            <person name="VanEtten H."/>
            <person name="Zhou S."/>
            <person name="Young S.K."/>
            <person name="Zeng Q."/>
            <person name="Gargeya S."/>
            <person name="Fitzgerald M."/>
            <person name="Abouelleil A."/>
            <person name="Alvarado L."/>
            <person name="Chapman S.B."/>
            <person name="Gainer-Dewar J."/>
            <person name="Goldberg J."/>
            <person name="Griggs A."/>
            <person name="Gujja S."/>
            <person name="Hansen M."/>
            <person name="Howarth C."/>
            <person name="Imamovic A."/>
            <person name="Ireland A."/>
            <person name="Larimer J."/>
            <person name="McCowan C."/>
            <person name="Murphy C."/>
            <person name="Pearson M."/>
            <person name="Poon T.W."/>
            <person name="Priest M."/>
            <person name="Roberts A."/>
            <person name="Saif S."/>
            <person name="Shea T."/>
            <person name="Sykes S."/>
            <person name="Wortman J."/>
            <person name="Nusbaum C."/>
            <person name="Birren B."/>
        </authorList>
    </citation>
    <scope>NUCLEOTIDE SEQUENCE</scope>
    <source>
        <strain evidence="7">Fo47</strain>
    </source>
</reference>
<evidence type="ECO:0000259" key="6">
    <source>
        <dbReference type="PROSITE" id="PS50850"/>
    </source>
</evidence>
<keyword evidence="3" id="KW-0325">Glycoprotein</keyword>
<dbReference type="HOGENOM" id="CLU_001265_1_1_1"/>
<protein>
    <recommendedName>
        <fullName evidence="6">Major facilitator superfamily (MFS) profile domain-containing protein</fullName>
    </recommendedName>
</protein>
<feature type="transmembrane region" description="Helical" evidence="5">
    <location>
        <begin position="372"/>
        <end position="393"/>
    </location>
</feature>
<feature type="transmembrane region" description="Helical" evidence="5">
    <location>
        <begin position="399"/>
        <end position="424"/>
    </location>
</feature>
<evidence type="ECO:0000256" key="4">
    <source>
        <dbReference type="SAM" id="MobiDB-lite"/>
    </source>
</evidence>
<feature type="transmembrane region" description="Helical" evidence="5">
    <location>
        <begin position="146"/>
        <end position="173"/>
    </location>
</feature>
<dbReference type="Proteomes" id="UP000030766">
    <property type="component" value="Unassembled WGS sequence"/>
</dbReference>
<evidence type="ECO:0000256" key="3">
    <source>
        <dbReference type="ARBA" id="ARBA00023180"/>
    </source>
</evidence>
<sequence>MFLQEKRDSRPEDLESGLQPQPAKAADAPPDESAPAPLAESGVAGHRDFPDGGVQAWLQVAGSFALYFNHLYGVFQNYYETELLAGTSASVISWVGSVQIFCFVAVAVITGPLYDMGYCRSLIIAGAAFETGGFMLTSISTKFWQILLAQGICVGLGMCFISMPSMAIVPLYFGKRRARAMATATIGSGLGAAVYPLIFQNLLAKVGFGWTIRVLGFITLAMCLFALFTLKPRPNPEKPAWQVKGFSWRWFIDLSAFKELTYVLLHRHFFRQLFLFCLTLFGYLLTIMNASSIVGRIVSSFVADKFGSLDTYVVVLTFGGASIFYWLSVVNIAGNVAFVVLWVFFSGGVVSLTNVVLTGITPDLSRLGTRLGMVSMIKGLGGLIGPPISGAVLDATGQYLGVQLIAACGMMLTAVVMLVLRLVVAGRLLK</sequence>
<dbReference type="Gene3D" id="1.20.1250.20">
    <property type="entry name" value="MFS general substrate transporter like domains"/>
    <property type="match status" value="1"/>
</dbReference>
<feature type="transmembrane region" description="Helical" evidence="5">
    <location>
        <begin position="210"/>
        <end position="230"/>
    </location>
</feature>
<comment type="subcellular location">
    <subcellularLocation>
        <location evidence="1">Membrane</location>
        <topology evidence="1">Multi-pass membrane protein</topology>
    </subcellularLocation>
</comment>
<feature type="transmembrane region" description="Helical" evidence="5">
    <location>
        <begin position="121"/>
        <end position="140"/>
    </location>
</feature>
<evidence type="ECO:0000313" key="7">
    <source>
        <dbReference type="EMBL" id="EWZ46331.1"/>
    </source>
</evidence>
<accession>W9KPK7</accession>
<dbReference type="VEuPathDB" id="FungiDB:FOZG_02482"/>
<dbReference type="InterPro" id="IPR036259">
    <property type="entry name" value="MFS_trans_sf"/>
</dbReference>
<dbReference type="SUPFAM" id="SSF103473">
    <property type="entry name" value="MFS general substrate transporter"/>
    <property type="match status" value="1"/>
</dbReference>
<dbReference type="InterPro" id="IPR050327">
    <property type="entry name" value="Proton-linked_MCT"/>
</dbReference>
<feature type="transmembrane region" description="Helical" evidence="5">
    <location>
        <begin position="91"/>
        <end position="114"/>
    </location>
</feature>
<keyword evidence="5" id="KW-0812">Transmembrane</keyword>
<evidence type="ECO:0000256" key="2">
    <source>
        <dbReference type="ARBA" id="ARBA00006727"/>
    </source>
</evidence>
<feature type="transmembrane region" description="Helical" evidence="5">
    <location>
        <begin position="273"/>
        <end position="297"/>
    </location>
</feature>
<feature type="compositionally biased region" description="Basic and acidic residues" evidence="4">
    <location>
        <begin position="1"/>
        <end position="13"/>
    </location>
</feature>
<gene>
    <name evidence="7" type="ORF">FOZG_02482</name>
</gene>
<dbReference type="GO" id="GO:0016020">
    <property type="term" value="C:membrane"/>
    <property type="evidence" value="ECO:0007669"/>
    <property type="project" value="UniProtKB-SubCell"/>
</dbReference>
<feature type="transmembrane region" description="Helical" evidence="5">
    <location>
        <begin position="56"/>
        <end position="79"/>
    </location>
</feature>
<reference evidence="7" key="1">
    <citation type="submission" date="2011-06" db="EMBL/GenBank/DDBJ databases">
        <title>The Genome Sequence of Fusarium oxysporum Fo47.</title>
        <authorList>
            <consortium name="The Broad Institute Genome Sequencing Platform"/>
            <person name="Ma L.-J."/>
            <person name="Gale L.R."/>
            <person name="Schwartz D.C."/>
            <person name="Zhou S."/>
            <person name="Corby-Kistler H."/>
            <person name="Young S.K."/>
            <person name="Zeng Q."/>
            <person name="Gargeya S."/>
            <person name="Fitzgerald M."/>
            <person name="Haas B."/>
            <person name="Abouelleil A."/>
            <person name="Alvarado L."/>
            <person name="Arachchi H.M."/>
            <person name="Berlin A."/>
            <person name="Brown A."/>
            <person name="Chapman S.B."/>
            <person name="Chen Z."/>
            <person name="Dunbar C."/>
            <person name="Freedman E."/>
            <person name="Gearin G."/>
            <person name="Gellesch M."/>
            <person name="Goldberg J."/>
            <person name="Griggs A."/>
            <person name="Gujja S."/>
            <person name="Heiman D."/>
            <person name="Howarth C."/>
            <person name="Larson L."/>
            <person name="Lui A."/>
            <person name="MacDonald P.J.P."/>
            <person name="Mehta T."/>
            <person name="Montmayeur A."/>
            <person name="Murphy C."/>
            <person name="Neiman D."/>
            <person name="Pearson M."/>
            <person name="Priest M."/>
            <person name="Roberts A."/>
            <person name="Saif S."/>
            <person name="Shea T."/>
            <person name="Shenoy N."/>
            <person name="Sisk P."/>
            <person name="Stolte C."/>
            <person name="Sykes S."/>
            <person name="Wortman J."/>
            <person name="Nusbaum C."/>
            <person name="Birren B."/>
        </authorList>
    </citation>
    <scope>NUCLEOTIDE SEQUENCE [LARGE SCALE GENOMIC DNA]</scope>
    <source>
        <strain evidence="7">Fo47</strain>
    </source>
</reference>
<feature type="transmembrane region" description="Helical" evidence="5">
    <location>
        <begin position="339"/>
        <end position="360"/>
    </location>
</feature>
<feature type="transmembrane region" description="Helical" evidence="5">
    <location>
        <begin position="180"/>
        <end position="198"/>
    </location>
</feature>
<feature type="transmembrane region" description="Helical" evidence="5">
    <location>
        <begin position="309"/>
        <end position="327"/>
    </location>
</feature>
<organism evidence="7">
    <name type="scientific">Fusarium oxysporum Fo47</name>
    <dbReference type="NCBI Taxonomy" id="660027"/>
    <lineage>
        <taxon>Eukaryota</taxon>
        <taxon>Fungi</taxon>
        <taxon>Dikarya</taxon>
        <taxon>Ascomycota</taxon>
        <taxon>Pezizomycotina</taxon>
        <taxon>Sordariomycetes</taxon>
        <taxon>Hypocreomycetidae</taxon>
        <taxon>Hypocreales</taxon>
        <taxon>Nectriaceae</taxon>
        <taxon>Fusarium</taxon>
        <taxon>Fusarium oxysporum species complex</taxon>
    </lineage>
</organism>
<comment type="similarity">
    <text evidence="2">Belongs to the major facilitator superfamily. Monocarboxylate porter (TC 2.A.1.13) family.</text>
</comment>
<feature type="domain" description="Major facilitator superfamily (MFS) profile" evidence="6">
    <location>
        <begin position="202"/>
        <end position="430"/>
    </location>
</feature>
<proteinExistence type="inferred from homology"/>
<dbReference type="AlphaFoldDB" id="W9KPK7"/>
<dbReference type="InterPro" id="IPR020846">
    <property type="entry name" value="MFS_dom"/>
</dbReference>
<name>W9KPK7_FUSOX</name>
<dbReference type="GO" id="GO:0022857">
    <property type="term" value="F:transmembrane transporter activity"/>
    <property type="evidence" value="ECO:0007669"/>
    <property type="project" value="InterPro"/>
</dbReference>
<evidence type="ECO:0000256" key="1">
    <source>
        <dbReference type="ARBA" id="ARBA00004141"/>
    </source>
</evidence>
<keyword evidence="5" id="KW-1133">Transmembrane helix</keyword>
<evidence type="ECO:0000256" key="5">
    <source>
        <dbReference type="SAM" id="Phobius"/>
    </source>
</evidence>
<dbReference type="InterPro" id="IPR011701">
    <property type="entry name" value="MFS"/>
</dbReference>
<feature type="region of interest" description="Disordered" evidence="4">
    <location>
        <begin position="1"/>
        <end position="42"/>
    </location>
</feature>
<dbReference type="PANTHER" id="PTHR11360:SF234">
    <property type="entry name" value="MFS-TYPE TRANSPORTER DBAD-RELATED"/>
    <property type="match status" value="1"/>
</dbReference>